<dbReference type="PANTHER" id="PTHR43297">
    <property type="entry name" value="OLIGOPEPTIDE TRANSPORT ATP-BINDING PROTEIN APPD"/>
    <property type="match status" value="1"/>
</dbReference>
<feature type="transmembrane region" description="Helical" evidence="13">
    <location>
        <begin position="115"/>
        <end position="135"/>
    </location>
</feature>
<comment type="subcellular location">
    <subcellularLocation>
        <location evidence="1">Cell inner membrane</location>
        <topology evidence="1">Peripheral membrane protein</topology>
    </subcellularLocation>
    <subcellularLocation>
        <location evidence="2 13">Cell membrane</location>
        <topology evidence="2 13">Multi-pass membrane protein</topology>
    </subcellularLocation>
</comment>
<gene>
    <name evidence="16" type="ORF">SAMN05192555_101406</name>
</gene>
<dbReference type="GO" id="GO:0005524">
    <property type="term" value="F:ATP binding"/>
    <property type="evidence" value="ECO:0007669"/>
    <property type="project" value="UniProtKB-KW"/>
</dbReference>
<name>A0A1G9FGY3_9GAMM</name>
<dbReference type="STRING" id="48727.SAMN05192555_101406"/>
<evidence type="ECO:0000256" key="5">
    <source>
        <dbReference type="ARBA" id="ARBA00022475"/>
    </source>
</evidence>
<keyword evidence="7" id="KW-0547">Nucleotide-binding</keyword>
<dbReference type="CDD" id="cd06261">
    <property type="entry name" value="TM_PBP2"/>
    <property type="match status" value="1"/>
</dbReference>
<dbReference type="GO" id="GO:0016887">
    <property type="term" value="F:ATP hydrolysis activity"/>
    <property type="evidence" value="ECO:0007669"/>
    <property type="project" value="InterPro"/>
</dbReference>
<evidence type="ECO:0000256" key="9">
    <source>
        <dbReference type="ARBA" id="ARBA00022989"/>
    </source>
</evidence>
<evidence type="ECO:0000256" key="3">
    <source>
        <dbReference type="ARBA" id="ARBA00005417"/>
    </source>
</evidence>
<dbReference type="Pfam" id="PF00528">
    <property type="entry name" value="BPD_transp_1"/>
    <property type="match status" value="1"/>
</dbReference>
<dbReference type="Pfam" id="PF08352">
    <property type="entry name" value="oligo_HPY"/>
    <property type="match status" value="1"/>
</dbReference>
<dbReference type="Pfam" id="PF12911">
    <property type="entry name" value="OppC_N"/>
    <property type="match status" value="1"/>
</dbReference>
<sequence>MMAFLKLLARNRLAAFGGILLLALVLLALITPLLPLLEPNATNPANRLQPPLSDGHWLGTDQLGRDILSRLLWGLRVSLAVGIAASLVAALIGSTIGLVAGYFGGRTDNTLMRGIDMLMAFPYILLALAIVAVLGPGLMNALYAIAIVNIPFFARNIRGATVSIAHREFVDAARLSGKGDLRILVSEILPNVLPVIVITLSTTVGWMILETAGLSFLGLGAQPPQADLGSMLGEGRRMIINAPHVATLPGLAIFLLVMSINLLGDGVRDALDPRLKSGALSRPAPMTRLRRRQHVKVDDVVRVPGQASALLEVDDLHTDFEVGRETYRAVNGVSFSLKPNECLGLVGESGSGKSVTALSLLGLVASPPGVISGGHVHFQGRDLLDLGIRELRRVRGNQVAYVFQDPLSTLHPLIKVGDQLIEALRTHQPLSRQAAHQRAVELLGQVRIPNPERRASQYPHELSGGMRQRVGIAMALANDPQLIIADEPTTALDVTVQAQILTLLKRLREAQGTSVLFITHDFGVVSQVCDRVAVMYAGRIVEVGPTQELLANPRHPYTRRLIDCVPRLGDPDHEPAAIPGLPPAANALPSGCAFADRCDLVEPRCREGEIALIASDGERQVRCIKPLANRTTTGAAHA</sequence>
<comment type="similarity">
    <text evidence="13">Belongs to the binding-protein-dependent transport system permease family.</text>
</comment>
<keyword evidence="4 13" id="KW-0813">Transport</keyword>
<dbReference type="EMBL" id="FNGH01000001">
    <property type="protein sequence ID" value="SDK87648.1"/>
    <property type="molecule type" value="Genomic_DNA"/>
</dbReference>
<dbReference type="InterPro" id="IPR025966">
    <property type="entry name" value="OppC_N"/>
</dbReference>
<dbReference type="GO" id="GO:0015833">
    <property type="term" value="P:peptide transport"/>
    <property type="evidence" value="ECO:0007669"/>
    <property type="project" value="InterPro"/>
</dbReference>
<protein>
    <recommendedName>
        <fullName evidence="11">ABC-type dipeptide transporter</fullName>
        <ecNumber evidence="11">7.4.2.9</ecNumber>
    </recommendedName>
</protein>
<keyword evidence="9 13" id="KW-1133">Transmembrane helix</keyword>
<dbReference type="Pfam" id="PF00005">
    <property type="entry name" value="ABC_tran"/>
    <property type="match status" value="1"/>
</dbReference>
<dbReference type="InterPro" id="IPR003593">
    <property type="entry name" value="AAA+_ATPase"/>
</dbReference>
<feature type="domain" description="ABC transmembrane type-1" evidence="15">
    <location>
        <begin position="75"/>
        <end position="264"/>
    </location>
</feature>
<evidence type="ECO:0000256" key="8">
    <source>
        <dbReference type="ARBA" id="ARBA00022840"/>
    </source>
</evidence>
<dbReference type="PROSITE" id="PS50928">
    <property type="entry name" value="ABC_TM1"/>
    <property type="match status" value="1"/>
</dbReference>
<evidence type="ECO:0000256" key="1">
    <source>
        <dbReference type="ARBA" id="ARBA00004417"/>
    </source>
</evidence>
<dbReference type="InterPro" id="IPR003439">
    <property type="entry name" value="ABC_transporter-like_ATP-bd"/>
</dbReference>
<dbReference type="RefSeq" id="WP_089656836.1">
    <property type="nucleotide sequence ID" value="NZ_FNGH01000001.1"/>
</dbReference>
<dbReference type="InterPro" id="IPR000515">
    <property type="entry name" value="MetI-like"/>
</dbReference>
<evidence type="ECO:0000313" key="16">
    <source>
        <dbReference type="EMBL" id="SDK87648.1"/>
    </source>
</evidence>
<feature type="domain" description="ABC transporter" evidence="14">
    <location>
        <begin position="311"/>
        <end position="562"/>
    </location>
</feature>
<dbReference type="InterPro" id="IPR035906">
    <property type="entry name" value="MetI-like_sf"/>
</dbReference>
<dbReference type="PROSITE" id="PS00211">
    <property type="entry name" value="ABC_TRANSPORTER_1"/>
    <property type="match status" value="1"/>
</dbReference>
<dbReference type="InterPro" id="IPR050388">
    <property type="entry name" value="ABC_Ni/Peptide_Import"/>
</dbReference>
<dbReference type="PROSITE" id="PS50893">
    <property type="entry name" value="ABC_TRANSPORTER_2"/>
    <property type="match status" value="1"/>
</dbReference>
<comment type="similarity">
    <text evidence="3">Belongs to the ABC transporter superfamily.</text>
</comment>
<feature type="transmembrane region" description="Helical" evidence="13">
    <location>
        <begin position="79"/>
        <end position="103"/>
    </location>
</feature>
<dbReference type="GO" id="GO:0005886">
    <property type="term" value="C:plasma membrane"/>
    <property type="evidence" value="ECO:0007669"/>
    <property type="project" value="UniProtKB-SubCell"/>
</dbReference>
<evidence type="ECO:0000256" key="4">
    <source>
        <dbReference type="ARBA" id="ARBA00022448"/>
    </source>
</evidence>
<dbReference type="GO" id="GO:0055085">
    <property type="term" value="P:transmembrane transport"/>
    <property type="evidence" value="ECO:0007669"/>
    <property type="project" value="InterPro"/>
</dbReference>
<evidence type="ECO:0000256" key="6">
    <source>
        <dbReference type="ARBA" id="ARBA00022692"/>
    </source>
</evidence>
<dbReference type="Gene3D" id="3.40.50.300">
    <property type="entry name" value="P-loop containing nucleotide triphosphate hydrolases"/>
    <property type="match status" value="1"/>
</dbReference>
<dbReference type="AlphaFoldDB" id="A0A1G9FGY3"/>
<evidence type="ECO:0000259" key="15">
    <source>
        <dbReference type="PROSITE" id="PS50928"/>
    </source>
</evidence>
<dbReference type="SMART" id="SM00382">
    <property type="entry name" value="AAA"/>
    <property type="match status" value="1"/>
</dbReference>
<evidence type="ECO:0000256" key="13">
    <source>
        <dbReference type="RuleBase" id="RU363032"/>
    </source>
</evidence>
<dbReference type="EC" id="7.4.2.9" evidence="11"/>
<evidence type="ECO:0000256" key="7">
    <source>
        <dbReference type="ARBA" id="ARBA00022741"/>
    </source>
</evidence>
<keyword evidence="10 13" id="KW-0472">Membrane</keyword>
<dbReference type="Gene3D" id="1.10.3720.10">
    <property type="entry name" value="MetI-like"/>
    <property type="match status" value="1"/>
</dbReference>
<evidence type="ECO:0000256" key="12">
    <source>
        <dbReference type="ARBA" id="ARBA00047356"/>
    </source>
</evidence>
<dbReference type="Proteomes" id="UP000199107">
    <property type="component" value="Unassembled WGS sequence"/>
</dbReference>
<dbReference type="SUPFAM" id="SSF161098">
    <property type="entry name" value="MetI-like"/>
    <property type="match status" value="1"/>
</dbReference>
<evidence type="ECO:0000256" key="11">
    <source>
        <dbReference type="ARBA" id="ARBA00038852"/>
    </source>
</evidence>
<evidence type="ECO:0000313" key="17">
    <source>
        <dbReference type="Proteomes" id="UP000199107"/>
    </source>
</evidence>
<dbReference type="InterPro" id="IPR017871">
    <property type="entry name" value="ABC_transporter-like_CS"/>
</dbReference>
<keyword evidence="17" id="KW-1185">Reference proteome</keyword>
<accession>A0A1G9FGY3</accession>
<reference evidence="17" key="1">
    <citation type="submission" date="2016-10" db="EMBL/GenBank/DDBJ databases">
        <authorList>
            <person name="Varghese N."/>
            <person name="Submissions S."/>
        </authorList>
    </citation>
    <scope>NUCLEOTIDE SEQUENCE [LARGE SCALE GENOMIC DNA]</scope>
    <source>
        <strain evidence="17">AAP</strain>
    </source>
</reference>
<keyword evidence="6 13" id="KW-0812">Transmembrane</keyword>
<dbReference type="InterPro" id="IPR027417">
    <property type="entry name" value="P-loop_NTPase"/>
</dbReference>
<feature type="transmembrane region" description="Helical" evidence="13">
    <location>
        <begin position="245"/>
        <end position="264"/>
    </location>
</feature>
<dbReference type="PANTHER" id="PTHR43297:SF2">
    <property type="entry name" value="DIPEPTIDE TRANSPORT ATP-BINDING PROTEIN DPPD"/>
    <property type="match status" value="1"/>
</dbReference>
<proteinExistence type="inferred from homology"/>
<keyword evidence="8" id="KW-0067">ATP-binding</keyword>
<evidence type="ECO:0000259" key="14">
    <source>
        <dbReference type="PROSITE" id="PS50893"/>
    </source>
</evidence>
<dbReference type="SUPFAM" id="SSF52540">
    <property type="entry name" value="P-loop containing nucleoside triphosphate hydrolases"/>
    <property type="match status" value="1"/>
</dbReference>
<organism evidence="16 17">
    <name type="scientific">Franzmannia pantelleriensis</name>
    <dbReference type="NCBI Taxonomy" id="48727"/>
    <lineage>
        <taxon>Bacteria</taxon>
        <taxon>Pseudomonadati</taxon>
        <taxon>Pseudomonadota</taxon>
        <taxon>Gammaproteobacteria</taxon>
        <taxon>Oceanospirillales</taxon>
        <taxon>Halomonadaceae</taxon>
        <taxon>Franzmannia</taxon>
    </lineage>
</organism>
<comment type="catalytic activity">
    <reaction evidence="12">
        <text>a dipeptide(out) + ATP + H2O = a dipeptide(in) + ADP + phosphate + H(+)</text>
        <dbReference type="Rhea" id="RHEA:23120"/>
        <dbReference type="ChEBI" id="CHEBI:15377"/>
        <dbReference type="ChEBI" id="CHEBI:15378"/>
        <dbReference type="ChEBI" id="CHEBI:30616"/>
        <dbReference type="ChEBI" id="CHEBI:43474"/>
        <dbReference type="ChEBI" id="CHEBI:90799"/>
        <dbReference type="ChEBI" id="CHEBI:456216"/>
        <dbReference type="EC" id="7.4.2.9"/>
    </reaction>
</comment>
<feature type="transmembrane region" description="Helical" evidence="13">
    <location>
        <begin position="188"/>
        <end position="209"/>
    </location>
</feature>
<dbReference type="InterPro" id="IPR013563">
    <property type="entry name" value="Oligopep_ABC_C"/>
</dbReference>
<dbReference type="CDD" id="cd03257">
    <property type="entry name" value="ABC_NikE_OppD_transporters"/>
    <property type="match status" value="1"/>
</dbReference>
<evidence type="ECO:0000256" key="2">
    <source>
        <dbReference type="ARBA" id="ARBA00004651"/>
    </source>
</evidence>
<keyword evidence="5" id="KW-1003">Cell membrane</keyword>
<dbReference type="NCBIfam" id="TIGR01727">
    <property type="entry name" value="oligo_HPY"/>
    <property type="match status" value="1"/>
</dbReference>
<evidence type="ECO:0000256" key="10">
    <source>
        <dbReference type="ARBA" id="ARBA00023136"/>
    </source>
</evidence>
<dbReference type="FunFam" id="3.40.50.300:FF:000016">
    <property type="entry name" value="Oligopeptide ABC transporter ATP-binding component"/>
    <property type="match status" value="1"/>
</dbReference>
<dbReference type="OrthoDB" id="9815712at2"/>